<feature type="region of interest" description="Disordered" evidence="2">
    <location>
        <begin position="359"/>
        <end position="394"/>
    </location>
</feature>
<evidence type="ECO:0000259" key="3">
    <source>
        <dbReference type="SMART" id="SM00382"/>
    </source>
</evidence>
<evidence type="ECO:0000313" key="4">
    <source>
        <dbReference type="EMBL" id="PTL55480.1"/>
    </source>
</evidence>
<dbReference type="SUPFAM" id="SSF52540">
    <property type="entry name" value="P-loop containing nucleoside triphosphate hydrolases"/>
    <property type="match status" value="1"/>
</dbReference>
<gene>
    <name evidence="4" type="ORF">C7Y72_17665</name>
</gene>
<evidence type="ECO:0000256" key="2">
    <source>
        <dbReference type="SAM" id="MobiDB-lite"/>
    </source>
</evidence>
<dbReference type="Gene3D" id="3.30.450.380">
    <property type="match status" value="1"/>
</dbReference>
<keyword evidence="5" id="KW-1185">Reference proteome</keyword>
<dbReference type="CDD" id="cd01130">
    <property type="entry name" value="VirB11-like_ATPase"/>
    <property type="match status" value="1"/>
</dbReference>
<evidence type="ECO:0000313" key="5">
    <source>
        <dbReference type="Proteomes" id="UP000240739"/>
    </source>
</evidence>
<dbReference type="GO" id="GO:0016887">
    <property type="term" value="F:ATP hydrolysis activity"/>
    <property type="evidence" value="ECO:0007669"/>
    <property type="project" value="InterPro"/>
</dbReference>
<proteinExistence type="inferred from homology"/>
<dbReference type="OrthoDB" id="9810761at2"/>
<dbReference type="RefSeq" id="WP_107570523.1">
    <property type="nucleotide sequence ID" value="NZ_PYYB01000003.1"/>
</dbReference>
<dbReference type="InterPro" id="IPR027417">
    <property type="entry name" value="P-loop_NTPase"/>
</dbReference>
<dbReference type="PANTHER" id="PTHR30486:SF15">
    <property type="entry name" value="TYPE II_IV SECRETION SYSTEM ATPASE"/>
    <property type="match status" value="1"/>
</dbReference>
<name>A0A2T4UD95_9ACTN</name>
<reference evidence="4 5" key="1">
    <citation type="submission" date="2018-03" db="EMBL/GenBank/DDBJ databases">
        <title>Aquarubrobacter algicola gen. nov., sp. nov., a novel actinobacterium isolated from shallow eutrophic lake during the end of cyanobacterial harmful algal blooms.</title>
        <authorList>
            <person name="Chun S.J."/>
        </authorList>
    </citation>
    <scope>NUCLEOTIDE SEQUENCE [LARGE SCALE GENOMIC DNA]</scope>
    <source>
        <strain evidence="4 5">Seoho-28</strain>
    </source>
</reference>
<dbReference type="SMART" id="SM00382">
    <property type="entry name" value="AAA"/>
    <property type="match status" value="1"/>
</dbReference>
<organism evidence="4 5">
    <name type="scientific">Paraconexibacter algicola</name>
    <dbReference type="NCBI Taxonomy" id="2133960"/>
    <lineage>
        <taxon>Bacteria</taxon>
        <taxon>Bacillati</taxon>
        <taxon>Actinomycetota</taxon>
        <taxon>Thermoleophilia</taxon>
        <taxon>Solirubrobacterales</taxon>
        <taxon>Paraconexibacteraceae</taxon>
        <taxon>Paraconexibacter</taxon>
    </lineage>
</organism>
<dbReference type="PANTHER" id="PTHR30486">
    <property type="entry name" value="TWITCHING MOTILITY PROTEIN PILT"/>
    <property type="match status" value="1"/>
</dbReference>
<dbReference type="Gene3D" id="3.40.50.300">
    <property type="entry name" value="P-loop containing nucleotide triphosphate hydrolases"/>
    <property type="match status" value="1"/>
</dbReference>
<dbReference type="Proteomes" id="UP000240739">
    <property type="component" value="Unassembled WGS sequence"/>
</dbReference>
<sequence length="394" mass="43207">MDPVEDLAVELRDRLLREVAIDDGGDDLTDRIRRLVEREAAVLPADTREALCARIAERSFGLGPLEPLLADPEVDEIMVGGTRPVWVERHGRLEPTTVRFAREDDLRHAIERILAPVGRRVDEAEPLCDARLPDGSRVNVVLPPLAVDGPQLTIRRFRSRPLLADELVARGSWPAGTRELLHAAVRQRLNVLVCGGTGSGKTTTLGALSAFVGPDERIVTIEDTAELRLQQPHVVRLEARPASVEGRGEVTIRRLVRNALRMRPDRIVVGEVRGPEALDMLAAMSSGHDGSLCTVHASSTHEALRRLEVLALMADVGLPHAAVREQVAAAIDLVVHQARRADGSRRVVQVAEVRRRDDGSAEPVELLRTDESGRPTWRHPEDPRLRAAVAAVAP</sequence>
<accession>A0A2T4UD95</accession>
<dbReference type="InterPro" id="IPR001482">
    <property type="entry name" value="T2SS/T4SS_dom"/>
</dbReference>
<dbReference type="AlphaFoldDB" id="A0A2T4UD95"/>
<evidence type="ECO:0000256" key="1">
    <source>
        <dbReference type="ARBA" id="ARBA00006611"/>
    </source>
</evidence>
<dbReference type="EMBL" id="PYYB01000003">
    <property type="protein sequence ID" value="PTL55480.1"/>
    <property type="molecule type" value="Genomic_DNA"/>
</dbReference>
<dbReference type="InterPro" id="IPR050921">
    <property type="entry name" value="T4SS_GSP_E_ATPase"/>
</dbReference>
<dbReference type="InterPro" id="IPR003593">
    <property type="entry name" value="AAA+_ATPase"/>
</dbReference>
<feature type="compositionally biased region" description="Basic and acidic residues" evidence="2">
    <location>
        <begin position="359"/>
        <end position="385"/>
    </location>
</feature>
<feature type="domain" description="AAA+ ATPase" evidence="3">
    <location>
        <begin position="187"/>
        <end position="308"/>
    </location>
</feature>
<protein>
    <submittedName>
        <fullName evidence="4">CpaF family protein</fullName>
    </submittedName>
</protein>
<comment type="caution">
    <text evidence="4">The sequence shown here is derived from an EMBL/GenBank/DDBJ whole genome shotgun (WGS) entry which is preliminary data.</text>
</comment>
<dbReference type="Pfam" id="PF00437">
    <property type="entry name" value="T2SSE"/>
    <property type="match status" value="1"/>
</dbReference>
<comment type="similarity">
    <text evidence="1">Belongs to the GSP E family.</text>
</comment>